<name>A0A6C2YIX1_9BACT</name>
<evidence type="ECO:0000313" key="2">
    <source>
        <dbReference type="EMBL" id="VIP01498.1"/>
    </source>
</evidence>
<dbReference type="Gene3D" id="3.40.50.150">
    <property type="entry name" value="Vaccinia Virus protein VP39"/>
    <property type="match status" value="1"/>
</dbReference>
<reference evidence="2" key="1">
    <citation type="submission" date="2019-04" db="EMBL/GenBank/DDBJ databases">
        <authorList>
            <consortium name="Science for Life Laboratories"/>
        </authorList>
    </citation>
    <scope>NUCLEOTIDE SEQUENCE</scope>
    <source>
        <strain evidence="2">MBLW1</strain>
    </source>
</reference>
<organism evidence="2">
    <name type="scientific">Tuwongella immobilis</name>
    <dbReference type="NCBI Taxonomy" id="692036"/>
    <lineage>
        <taxon>Bacteria</taxon>
        <taxon>Pseudomonadati</taxon>
        <taxon>Planctomycetota</taxon>
        <taxon>Planctomycetia</taxon>
        <taxon>Gemmatales</taxon>
        <taxon>Gemmataceae</taxon>
        <taxon>Tuwongella</taxon>
    </lineage>
</organism>
<dbReference type="GO" id="GO:0032259">
    <property type="term" value="P:methylation"/>
    <property type="evidence" value="ECO:0007669"/>
    <property type="project" value="UniProtKB-KW"/>
</dbReference>
<sequence>MLERILEPEVMDTAQEAHDYDTMDHSAVNQRFVADLRQVGFAGRILDVGTGTALIPIELLRQCPDARVVAIDLAAEMLTLGQRNLEQAGLAHAITLERVNAREMPYADASFGAVISNSIIHHIPQPELVLREIARVVQPGGRIFVRDLMRPHDAVTLQHLVDLHAAGATDNQRRLFAESLHAALTLDEVRSMVAELGYAPDTVHATSDRHWTWSATRPMEQE</sequence>
<evidence type="ECO:0000313" key="3">
    <source>
        <dbReference type="Proteomes" id="UP000464378"/>
    </source>
</evidence>
<dbReference type="EMBL" id="LR586016">
    <property type="protein sequence ID" value="VIP01498.1"/>
    <property type="molecule type" value="Genomic_DNA"/>
</dbReference>
<dbReference type="PANTHER" id="PTHR43591">
    <property type="entry name" value="METHYLTRANSFERASE"/>
    <property type="match status" value="1"/>
</dbReference>
<accession>A0A6C2YIX1</accession>
<dbReference type="Proteomes" id="UP000464378">
    <property type="component" value="Chromosome"/>
</dbReference>
<dbReference type="RefSeq" id="WP_162656697.1">
    <property type="nucleotide sequence ID" value="NZ_LR593887.1"/>
</dbReference>
<dbReference type="AlphaFoldDB" id="A0A6C2YIX1"/>
<dbReference type="InParanoid" id="A0A6C2YIX1"/>
<keyword evidence="2" id="KW-0489">Methyltransferase</keyword>
<dbReference type="PANTHER" id="PTHR43591:SF24">
    <property type="entry name" value="2-METHOXY-6-POLYPRENYL-1,4-BENZOQUINOL METHYLASE, MITOCHONDRIAL"/>
    <property type="match status" value="1"/>
</dbReference>
<keyword evidence="3" id="KW-1185">Reference proteome</keyword>
<dbReference type="InterPro" id="IPR029063">
    <property type="entry name" value="SAM-dependent_MTases_sf"/>
</dbReference>
<protein>
    <recommendedName>
        <fullName evidence="1">Methyltransferase type 11 domain-containing protein</fullName>
    </recommendedName>
</protein>
<keyword evidence="2" id="KW-0808">Transferase</keyword>
<dbReference type="Pfam" id="PF08241">
    <property type="entry name" value="Methyltransf_11"/>
    <property type="match status" value="1"/>
</dbReference>
<dbReference type="EMBL" id="LR593887">
    <property type="protein sequence ID" value="VTR98586.1"/>
    <property type="molecule type" value="Genomic_DNA"/>
</dbReference>
<gene>
    <name evidence="2" type="ORF">GMBLW1_24620</name>
</gene>
<dbReference type="KEGG" id="tim:GMBLW1_24620"/>
<dbReference type="InterPro" id="IPR013216">
    <property type="entry name" value="Methyltransf_11"/>
</dbReference>
<dbReference type="SUPFAM" id="SSF53335">
    <property type="entry name" value="S-adenosyl-L-methionine-dependent methyltransferases"/>
    <property type="match status" value="1"/>
</dbReference>
<dbReference type="GO" id="GO:0008757">
    <property type="term" value="F:S-adenosylmethionine-dependent methyltransferase activity"/>
    <property type="evidence" value="ECO:0007669"/>
    <property type="project" value="InterPro"/>
</dbReference>
<proteinExistence type="predicted"/>
<evidence type="ECO:0000259" key="1">
    <source>
        <dbReference type="Pfam" id="PF08241"/>
    </source>
</evidence>
<feature type="domain" description="Methyltransferase type 11" evidence="1">
    <location>
        <begin position="46"/>
        <end position="145"/>
    </location>
</feature>
<dbReference type="CDD" id="cd02440">
    <property type="entry name" value="AdoMet_MTases"/>
    <property type="match status" value="1"/>
</dbReference>